<keyword evidence="1" id="KW-0507">mRNA processing</keyword>
<evidence type="ECO:0000313" key="5">
    <source>
        <dbReference type="Proteomes" id="UP000005240"/>
    </source>
</evidence>
<reference evidence="3" key="2">
    <citation type="submission" date="2016-05" db="EMBL/GenBank/DDBJ databases">
        <title>Comparative analysis highlights variable genome content of wheat rusts and divergence of the mating loci.</title>
        <authorList>
            <person name="Cuomo C.A."/>
            <person name="Bakkeren G."/>
            <person name="Szabo L."/>
            <person name="Khalil H."/>
            <person name="Joly D."/>
            <person name="Goldberg J."/>
            <person name="Young S."/>
            <person name="Zeng Q."/>
            <person name="Fellers J."/>
        </authorList>
    </citation>
    <scope>NUCLEOTIDE SEQUENCE [LARGE SCALE GENOMIC DNA]</scope>
    <source>
        <strain evidence="3">1-1 BBBD Race 1</strain>
    </source>
</reference>
<accession>A0A180H4I2</accession>
<evidence type="ECO:0000313" key="3">
    <source>
        <dbReference type="EMBL" id="OAV99885.1"/>
    </source>
</evidence>
<dbReference type="GO" id="GO:0003676">
    <property type="term" value="F:nucleic acid binding"/>
    <property type="evidence" value="ECO:0007669"/>
    <property type="project" value="InterPro"/>
</dbReference>
<dbReference type="Gene3D" id="2.40.70.10">
    <property type="entry name" value="Acid Proteases"/>
    <property type="match status" value="1"/>
</dbReference>
<reference evidence="3" key="1">
    <citation type="submission" date="2009-11" db="EMBL/GenBank/DDBJ databases">
        <authorList>
            <consortium name="The Broad Institute Genome Sequencing Platform"/>
            <person name="Ward D."/>
            <person name="Feldgarden M."/>
            <person name="Earl A."/>
            <person name="Young S.K."/>
            <person name="Zeng Q."/>
            <person name="Koehrsen M."/>
            <person name="Alvarado L."/>
            <person name="Berlin A."/>
            <person name="Bochicchio J."/>
            <person name="Borenstein D."/>
            <person name="Chapman S.B."/>
            <person name="Chen Z."/>
            <person name="Engels R."/>
            <person name="Freedman E."/>
            <person name="Gellesch M."/>
            <person name="Goldberg J."/>
            <person name="Griggs A."/>
            <person name="Gujja S."/>
            <person name="Heilman E."/>
            <person name="Heiman D."/>
            <person name="Hepburn T."/>
            <person name="Howarth C."/>
            <person name="Jen D."/>
            <person name="Larson L."/>
            <person name="Lewis B."/>
            <person name="Mehta T."/>
            <person name="Park D."/>
            <person name="Pearson M."/>
            <person name="Roberts A."/>
            <person name="Saif S."/>
            <person name="Shea T."/>
            <person name="Shenoy N."/>
            <person name="Sisk P."/>
            <person name="Stolte C."/>
            <person name="Sykes S."/>
            <person name="Thomson T."/>
            <person name="Walk T."/>
            <person name="White J."/>
            <person name="Yandava C."/>
            <person name="Izard J."/>
            <person name="Baranova O.V."/>
            <person name="Blanton J.M."/>
            <person name="Tanner A.C."/>
            <person name="Dewhirst F.E."/>
            <person name="Haas B."/>
            <person name="Nusbaum C."/>
            <person name="Birren B."/>
        </authorList>
    </citation>
    <scope>NUCLEOTIDE SEQUENCE [LARGE SCALE GENOMIC DNA]</scope>
    <source>
        <strain evidence="3">1-1 BBBD Race 1</strain>
    </source>
</reference>
<dbReference type="Proteomes" id="UP000005240">
    <property type="component" value="Unassembled WGS sequence"/>
</dbReference>
<keyword evidence="5" id="KW-1185">Reference proteome</keyword>
<dbReference type="SUPFAM" id="SSF57756">
    <property type="entry name" value="Retrovirus zinc finger-like domains"/>
    <property type="match status" value="1"/>
</dbReference>
<feature type="region of interest" description="Disordered" evidence="2">
    <location>
        <begin position="640"/>
        <end position="659"/>
    </location>
</feature>
<evidence type="ECO:0000256" key="2">
    <source>
        <dbReference type="SAM" id="MobiDB-lite"/>
    </source>
</evidence>
<dbReference type="VEuPathDB" id="FungiDB:PTTG_25087"/>
<evidence type="ECO:0000313" key="4">
    <source>
        <dbReference type="EnsemblFungi" id="PTTG_25087-t43_1-p1"/>
    </source>
</evidence>
<dbReference type="OrthoDB" id="5535068at2759"/>
<evidence type="ECO:0000256" key="1">
    <source>
        <dbReference type="ARBA" id="ARBA00022664"/>
    </source>
</evidence>
<dbReference type="GO" id="GO:0008270">
    <property type="term" value="F:zinc ion binding"/>
    <property type="evidence" value="ECO:0007669"/>
    <property type="project" value="InterPro"/>
</dbReference>
<organism evidence="3">
    <name type="scientific">Puccinia triticina (isolate 1-1 / race 1 (BBBD))</name>
    <name type="common">Brown leaf rust fungus</name>
    <dbReference type="NCBI Taxonomy" id="630390"/>
    <lineage>
        <taxon>Eukaryota</taxon>
        <taxon>Fungi</taxon>
        <taxon>Dikarya</taxon>
        <taxon>Basidiomycota</taxon>
        <taxon>Pucciniomycotina</taxon>
        <taxon>Pucciniomycetes</taxon>
        <taxon>Pucciniales</taxon>
        <taxon>Pucciniaceae</taxon>
        <taxon>Puccinia</taxon>
    </lineage>
</organism>
<dbReference type="GO" id="GO:0006397">
    <property type="term" value="P:mRNA processing"/>
    <property type="evidence" value="ECO:0007669"/>
    <property type="project" value="UniProtKB-KW"/>
</dbReference>
<dbReference type="EMBL" id="ADAS02000001">
    <property type="protein sequence ID" value="OAV99885.1"/>
    <property type="molecule type" value="Genomic_DNA"/>
</dbReference>
<dbReference type="CDD" id="cd00303">
    <property type="entry name" value="retropepsin_like"/>
    <property type="match status" value="1"/>
</dbReference>
<evidence type="ECO:0008006" key="6">
    <source>
        <dbReference type="Google" id="ProtNLM"/>
    </source>
</evidence>
<dbReference type="EnsemblFungi" id="PTTG_25087-t43_1">
    <property type="protein sequence ID" value="PTTG_25087-t43_1-p1"/>
    <property type="gene ID" value="PTTG_25087"/>
</dbReference>
<name>A0A180H4I2_PUCT1</name>
<reference evidence="4" key="4">
    <citation type="submission" date="2025-05" db="UniProtKB">
        <authorList>
            <consortium name="EnsemblFungi"/>
        </authorList>
    </citation>
    <scope>IDENTIFICATION</scope>
    <source>
        <strain evidence="4">isolate 1-1 / race 1 (BBBD)</strain>
    </source>
</reference>
<protein>
    <recommendedName>
        <fullName evidence="6">CCHC-type domain-containing protein</fullName>
    </recommendedName>
</protein>
<gene>
    <name evidence="3" type="ORF">PTTG_25087</name>
</gene>
<sequence>MAEAVSGASNGRMVKIKPQDKTLGFDGSNVKRFLADYQLAARLDGASELDMAQQVHFFVRGAEVKDIVETLDGFEPPNWALLKAAMLSHWGRIDTARFTTRDLEDLVQGWKEKGGVASVVDFQDFGKAWQPIQSYLLRKDHIDSVEEIKRLFYQSFSSGLQERIRDQLIKDKTMITTQDNRFKLPTFEILKTAVEEVMKTQTALTFEGSRAEAPVPVGSFKQANDVMQKMEADRRPKEAPAQARAPATMEDIERMLQSFEQRLEQKFSAQARPSTPRGPMVCYYCHREGHGLGRCAELQKDKEAKLVEQRGGSFFLPNGALIPVDNSRPIRHVVASYNPKAAVASAPEEEFRAACGSLDPWSPPSISSQSFSGVYQSDPAKKKHEAPKPFKAPVIPPSAARRPLRKASAPRAGSDTEEMDAEPELFERIPAVPPTEDALKDDSAVPAAPKTSPKVRFERGVSKDHPNAVDGVLRKMFDLSVPNVTVAELLAVAPSVAEGMKKWVSRRRLEVGPEELKVASGTLAEDSEGEGRINDSGSQLNLISDSMANKFSISPRVNFSSAVYGIGNQACELVGVAEDVPIRVGKTIIGSCHFWITRMDGPLIFGRPFLMDFNATLNFDNQVVDSGRWEREFPGHGRKAVLSHKGKAHEDPSEGRHFL</sequence>
<feature type="region of interest" description="Disordered" evidence="2">
    <location>
        <begin position="366"/>
        <end position="421"/>
    </location>
</feature>
<dbReference type="STRING" id="630390.A0A180H4I2"/>
<proteinExistence type="predicted"/>
<dbReference type="AlphaFoldDB" id="A0A180H4I2"/>
<dbReference type="InterPro" id="IPR036875">
    <property type="entry name" value="Znf_CCHC_sf"/>
</dbReference>
<feature type="compositionally biased region" description="Basic and acidic residues" evidence="2">
    <location>
        <begin position="648"/>
        <end position="659"/>
    </location>
</feature>
<dbReference type="InterPro" id="IPR021109">
    <property type="entry name" value="Peptidase_aspartic_dom_sf"/>
</dbReference>
<reference evidence="4 5" key="3">
    <citation type="journal article" date="2017" name="G3 (Bethesda)">
        <title>Comparative analysis highlights variable genome content of wheat rusts and divergence of the mating loci.</title>
        <authorList>
            <person name="Cuomo C.A."/>
            <person name="Bakkeren G."/>
            <person name="Khalil H.B."/>
            <person name="Panwar V."/>
            <person name="Joly D."/>
            <person name="Linning R."/>
            <person name="Sakthikumar S."/>
            <person name="Song X."/>
            <person name="Adiconis X."/>
            <person name="Fan L."/>
            <person name="Goldberg J.M."/>
            <person name="Levin J.Z."/>
            <person name="Young S."/>
            <person name="Zeng Q."/>
            <person name="Anikster Y."/>
            <person name="Bruce M."/>
            <person name="Wang M."/>
            <person name="Yin C."/>
            <person name="McCallum B."/>
            <person name="Szabo L.J."/>
            <person name="Hulbert S."/>
            <person name="Chen X."/>
            <person name="Fellers J.P."/>
        </authorList>
    </citation>
    <scope>NUCLEOTIDE SEQUENCE</scope>
    <source>
        <strain evidence="5">Isolate 1-1 / race 1 (BBBD)</strain>
        <strain evidence="4">isolate 1-1 / race 1 (BBBD)</strain>
    </source>
</reference>